<evidence type="ECO:0000256" key="3">
    <source>
        <dbReference type="ARBA" id="ARBA00022989"/>
    </source>
</evidence>
<dbReference type="Pfam" id="PF06803">
    <property type="entry name" value="DUF1232"/>
    <property type="match status" value="1"/>
</dbReference>
<dbReference type="InterPro" id="IPR010652">
    <property type="entry name" value="DUF1232"/>
</dbReference>
<dbReference type="RefSeq" id="WP_034715913.1">
    <property type="nucleotide sequence ID" value="NZ_AWQS01000062.1"/>
</dbReference>
<evidence type="ECO:0000256" key="5">
    <source>
        <dbReference type="SAM" id="MobiDB-lite"/>
    </source>
</evidence>
<dbReference type="PATRIC" id="fig|584657.3.peg.1919"/>
<accession>W9GIU5</accession>
<protein>
    <recommendedName>
        <fullName evidence="6">DUF1232 domain-containing protein</fullName>
    </recommendedName>
</protein>
<name>W9GIU5_9MICO</name>
<keyword evidence="8" id="KW-1185">Reference proteome</keyword>
<evidence type="ECO:0000313" key="8">
    <source>
        <dbReference type="Proteomes" id="UP000019494"/>
    </source>
</evidence>
<evidence type="ECO:0000259" key="6">
    <source>
        <dbReference type="Pfam" id="PF06803"/>
    </source>
</evidence>
<evidence type="ECO:0000256" key="1">
    <source>
        <dbReference type="ARBA" id="ARBA00004127"/>
    </source>
</evidence>
<dbReference type="EMBL" id="AWQS01000062">
    <property type="protein sequence ID" value="EWT06161.1"/>
    <property type="molecule type" value="Genomic_DNA"/>
</dbReference>
<dbReference type="OrthoDB" id="5147173at2"/>
<dbReference type="Proteomes" id="UP000019494">
    <property type="component" value="Unassembled WGS sequence"/>
</dbReference>
<organism evidence="7 8">
    <name type="scientific">Intrasporangium chromatireducens Q5-1</name>
    <dbReference type="NCBI Taxonomy" id="584657"/>
    <lineage>
        <taxon>Bacteria</taxon>
        <taxon>Bacillati</taxon>
        <taxon>Actinomycetota</taxon>
        <taxon>Actinomycetes</taxon>
        <taxon>Micrococcales</taxon>
        <taxon>Intrasporangiaceae</taxon>
        <taxon>Intrasporangium</taxon>
    </lineage>
</organism>
<keyword evidence="2" id="KW-0812">Transmembrane</keyword>
<evidence type="ECO:0000256" key="2">
    <source>
        <dbReference type="ARBA" id="ARBA00022692"/>
    </source>
</evidence>
<reference evidence="8" key="1">
    <citation type="submission" date="2013-08" db="EMBL/GenBank/DDBJ databases">
        <title>Intrasporangium oryzae NRRL B-24470.</title>
        <authorList>
            <person name="Liu H."/>
            <person name="Wang G."/>
        </authorList>
    </citation>
    <scope>NUCLEOTIDE SEQUENCE [LARGE SCALE GENOMIC DNA]</scope>
    <source>
        <strain evidence="8">Q5-1</strain>
    </source>
</reference>
<comment type="caution">
    <text evidence="7">The sequence shown here is derived from an EMBL/GenBank/DDBJ whole genome shotgun (WGS) entry which is preliminary data.</text>
</comment>
<gene>
    <name evidence="7" type="ORF">N864_23710</name>
</gene>
<evidence type="ECO:0000313" key="7">
    <source>
        <dbReference type="EMBL" id="EWT06161.1"/>
    </source>
</evidence>
<sequence length="173" mass="18351">MKRTSRLKLAATVASLVRATTRPGAPTVSERVNAVPRLVRTTLRGTYRGVSRGRLALVVAAVAYVASPVDLLPELVLPVLGLADDALVISWAVRAFLEETDRFLAWELGQGVRPRPTVVPGDVLGGASGEGEPDPGQDRTGAAANGPVRSGGRAVRSAATDYVFESLRKRLER</sequence>
<keyword evidence="3" id="KW-1133">Transmembrane helix</keyword>
<comment type="subcellular location">
    <subcellularLocation>
        <location evidence="1">Endomembrane system</location>
        <topology evidence="1">Multi-pass membrane protein</topology>
    </subcellularLocation>
</comment>
<proteinExistence type="predicted"/>
<keyword evidence="4" id="KW-0472">Membrane</keyword>
<dbReference type="GO" id="GO:0012505">
    <property type="term" value="C:endomembrane system"/>
    <property type="evidence" value="ECO:0007669"/>
    <property type="project" value="UniProtKB-SubCell"/>
</dbReference>
<feature type="domain" description="DUF1232" evidence="6">
    <location>
        <begin position="55"/>
        <end position="91"/>
    </location>
</feature>
<dbReference type="AlphaFoldDB" id="W9GIU5"/>
<feature type="region of interest" description="Disordered" evidence="5">
    <location>
        <begin position="117"/>
        <end position="153"/>
    </location>
</feature>
<evidence type="ECO:0000256" key="4">
    <source>
        <dbReference type="ARBA" id="ARBA00023136"/>
    </source>
</evidence>